<dbReference type="EnsemblMetazoa" id="AALFPA23_020894.R30850">
    <property type="protein sequence ID" value="AALFPA23_020894.P30850"/>
    <property type="gene ID" value="AALFPA23_020894"/>
</dbReference>
<protein>
    <submittedName>
        <fullName evidence="2">Uncharacterized protein</fullName>
    </submittedName>
</protein>
<dbReference type="GeneID" id="115255225"/>
<reference evidence="3" key="1">
    <citation type="journal article" date="2015" name="Proc. Natl. Acad. Sci. U.S.A.">
        <title>Genome sequence of the Asian Tiger mosquito, Aedes albopictus, reveals insights into its biology, genetics, and evolution.</title>
        <authorList>
            <person name="Chen X.G."/>
            <person name="Jiang X."/>
            <person name="Gu J."/>
            <person name="Xu M."/>
            <person name="Wu Y."/>
            <person name="Deng Y."/>
            <person name="Zhang C."/>
            <person name="Bonizzoni M."/>
            <person name="Dermauw W."/>
            <person name="Vontas J."/>
            <person name="Armbruster P."/>
            <person name="Huang X."/>
            <person name="Yang Y."/>
            <person name="Zhang H."/>
            <person name="He W."/>
            <person name="Peng H."/>
            <person name="Liu Y."/>
            <person name="Wu K."/>
            <person name="Chen J."/>
            <person name="Lirakis M."/>
            <person name="Topalis P."/>
            <person name="Van Leeuwen T."/>
            <person name="Hall A.B."/>
            <person name="Jiang X."/>
            <person name="Thorpe C."/>
            <person name="Mueller R.L."/>
            <person name="Sun C."/>
            <person name="Waterhouse R.M."/>
            <person name="Yan G."/>
            <person name="Tu Z.J."/>
            <person name="Fang X."/>
            <person name="James A.A."/>
        </authorList>
    </citation>
    <scope>NUCLEOTIDE SEQUENCE [LARGE SCALE GENOMIC DNA]</scope>
    <source>
        <strain evidence="3">Foshan</strain>
    </source>
</reference>
<feature type="region of interest" description="Disordered" evidence="1">
    <location>
        <begin position="227"/>
        <end position="269"/>
    </location>
</feature>
<keyword evidence="3" id="KW-1185">Reference proteome</keyword>
<proteinExistence type="predicted"/>
<evidence type="ECO:0000256" key="1">
    <source>
        <dbReference type="SAM" id="MobiDB-lite"/>
    </source>
</evidence>
<accession>A0ABM1ZR61</accession>
<sequence length="269" mass="30692">MELVKERFWMLIQRDVGLIPEHMMNILDFCGYSANCALEAINDEKLKIIEREAKEIPQILRISASDEEQMKKYFGKFYRNPQNFHILSGEAQQIKMIGVYLRQKGIGSYLKLDELTRMRERRRKEVTTAVDTSGGTLEEQGRLLAERIHTFYFNRCDGSPTNVEFCNMVSSVQVSVEIGEDGNLVGYVVCPLCQSEKKLRVSQDRTGHWVLANIVSHMNRHLATMCNPSQNQSEDSNSAKKVKLEPLDLDDSSSSQYGANPYGFTMSMS</sequence>
<name>A0ABM1ZR61_AEDAL</name>
<dbReference type="RefSeq" id="XP_029709028.1">
    <property type="nucleotide sequence ID" value="XM_029853168.2"/>
</dbReference>
<dbReference type="Proteomes" id="UP000069940">
    <property type="component" value="Unassembled WGS sequence"/>
</dbReference>
<evidence type="ECO:0000313" key="3">
    <source>
        <dbReference type="Proteomes" id="UP000069940"/>
    </source>
</evidence>
<organism evidence="2 3">
    <name type="scientific">Aedes albopictus</name>
    <name type="common">Asian tiger mosquito</name>
    <name type="synonym">Stegomyia albopicta</name>
    <dbReference type="NCBI Taxonomy" id="7160"/>
    <lineage>
        <taxon>Eukaryota</taxon>
        <taxon>Metazoa</taxon>
        <taxon>Ecdysozoa</taxon>
        <taxon>Arthropoda</taxon>
        <taxon>Hexapoda</taxon>
        <taxon>Insecta</taxon>
        <taxon>Pterygota</taxon>
        <taxon>Neoptera</taxon>
        <taxon>Endopterygota</taxon>
        <taxon>Diptera</taxon>
        <taxon>Nematocera</taxon>
        <taxon>Culicoidea</taxon>
        <taxon>Culicidae</taxon>
        <taxon>Culicinae</taxon>
        <taxon>Aedini</taxon>
        <taxon>Aedes</taxon>
        <taxon>Stegomyia</taxon>
    </lineage>
</organism>
<feature type="compositionally biased region" description="Polar residues" evidence="1">
    <location>
        <begin position="227"/>
        <end position="236"/>
    </location>
</feature>
<reference evidence="2" key="2">
    <citation type="submission" date="2025-05" db="UniProtKB">
        <authorList>
            <consortium name="EnsemblMetazoa"/>
        </authorList>
    </citation>
    <scope>IDENTIFICATION</scope>
    <source>
        <strain evidence="2">Foshan</strain>
    </source>
</reference>
<evidence type="ECO:0000313" key="2">
    <source>
        <dbReference type="EnsemblMetazoa" id="AALFPA23_020894.P30850"/>
    </source>
</evidence>